<dbReference type="SUPFAM" id="SSF54593">
    <property type="entry name" value="Glyoxalase/Bleomycin resistance protein/Dihydroxybiphenyl dioxygenase"/>
    <property type="match status" value="2"/>
</dbReference>
<dbReference type="PANTHER" id="PTHR33990">
    <property type="entry name" value="PROTEIN YJDN-RELATED"/>
    <property type="match status" value="1"/>
</dbReference>
<dbReference type="PANTHER" id="PTHR33990:SF4">
    <property type="entry name" value="PHNB-LIKE DOMAIN-CONTAINING PROTEIN"/>
    <property type="match status" value="1"/>
</dbReference>
<dbReference type="Proteomes" id="UP000638836">
    <property type="component" value="Unassembled WGS sequence"/>
</dbReference>
<dbReference type="RefSeq" id="WP_187949053.1">
    <property type="nucleotide sequence ID" value="NZ_WNJQ01000008.1"/>
</dbReference>
<evidence type="ECO:0000313" key="2">
    <source>
        <dbReference type="EMBL" id="MBC9825952.1"/>
    </source>
</evidence>
<dbReference type="InterPro" id="IPR028973">
    <property type="entry name" value="PhnB-like"/>
</dbReference>
<dbReference type="Gene3D" id="3.10.180.10">
    <property type="entry name" value="2,3-Dihydroxybiphenyl 1,2-Dioxygenase, domain 1"/>
    <property type="match status" value="1"/>
</dbReference>
<dbReference type="Gene3D" id="3.30.720.110">
    <property type="match status" value="1"/>
</dbReference>
<keyword evidence="3" id="KW-1185">Reference proteome</keyword>
<comment type="caution">
    <text evidence="2">The sequence shown here is derived from an EMBL/GenBank/DDBJ whole genome shotgun (WGS) entry which is preliminary data.</text>
</comment>
<reference evidence="2 3" key="1">
    <citation type="journal article" date="2020" name="Microorganisms">
        <title>New Insight into Antimicrobial Compounds from Food and Marine-Sourced Carnobacterium Species through Phenotype and Genome Analyses.</title>
        <authorList>
            <person name="Begrem S."/>
            <person name="Ivaniuk F."/>
            <person name="Gigout-Chevalier F."/>
            <person name="Kolypczuk L."/>
            <person name="Bonnetot S."/>
            <person name="Leroi F."/>
            <person name="Grovel O."/>
            <person name="Delbarre-Ladrat C."/>
            <person name="Passerini D."/>
        </authorList>
    </citation>
    <scope>NUCLEOTIDE SEQUENCE [LARGE SCALE GENOMIC DNA]</scope>
    <source>
        <strain evidence="2 3">MIP2551</strain>
    </source>
</reference>
<accession>A0ABR7TEJ1</accession>
<dbReference type="InterPro" id="IPR029068">
    <property type="entry name" value="Glyas_Bleomycin-R_OHBP_Dase"/>
</dbReference>
<sequence>MQKIVPHFWYDKEAGEAAELYTSVFEQSSIDSKTKIYDTPSGTAETVTMTIAGQSFMSISAGPFFKFTPLISLQVMCSTLVEVNRLWQQLSKGGNVLMPLEAYPFSEKYGWTEDKYGLSWQIIYLPDQPIAQKITPSILFTDEQYGKAKAAMEFYTSVFPNAAIDGFDYYAEDDPQGQGGKVQYGLFNLEGQNFVAMDSGITHDYKFNESVSFIVNCETQEEIDYYWDKLSYVPEAEQCGWLKDKFGVSWQIVPANMNELMSTKDTEQLNRVTQAFLKMKKFDIAELKRASKEE</sequence>
<dbReference type="CDD" id="cd06588">
    <property type="entry name" value="PhnB_like"/>
    <property type="match status" value="2"/>
</dbReference>
<dbReference type="Pfam" id="PF06983">
    <property type="entry name" value="3-dmu-9_3-mt"/>
    <property type="match status" value="2"/>
</dbReference>
<dbReference type="EMBL" id="WNJQ01000008">
    <property type="protein sequence ID" value="MBC9825952.1"/>
    <property type="molecule type" value="Genomic_DNA"/>
</dbReference>
<organism evidence="2 3">
    <name type="scientific">Carnobacterium inhibens</name>
    <dbReference type="NCBI Taxonomy" id="147709"/>
    <lineage>
        <taxon>Bacteria</taxon>
        <taxon>Bacillati</taxon>
        <taxon>Bacillota</taxon>
        <taxon>Bacilli</taxon>
        <taxon>Lactobacillales</taxon>
        <taxon>Carnobacteriaceae</taxon>
        <taxon>Carnobacterium</taxon>
    </lineage>
</organism>
<evidence type="ECO:0000259" key="1">
    <source>
        <dbReference type="Pfam" id="PF06983"/>
    </source>
</evidence>
<evidence type="ECO:0000313" key="3">
    <source>
        <dbReference type="Proteomes" id="UP000638836"/>
    </source>
</evidence>
<protein>
    <submittedName>
        <fullName evidence="2">VOC family protein</fullName>
    </submittedName>
</protein>
<gene>
    <name evidence="2" type="ORF">GLO26_09005</name>
</gene>
<feature type="domain" description="PhnB-like" evidence="1">
    <location>
        <begin position="132"/>
        <end position="253"/>
    </location>
</feature>
<proteinExistence type="predicted"/>
<name>A0ABR7TEJ1_9LACT</name>
<dbReference type="Gene3D" id="3.30.720.100">
    <property type="match status" value="1"/>
</dbReference>
<feature type="domain" description="PhnB-like" evidence="1">
    <location>
        <begin position="2"/>
        <end position="123"/>
    </location>
</feature>